<feature type="domain" description="Heterokaryon incompatibility" evidence="1">
    <location>
        <begin position="96"/>
        <end position="242"/>
    </location>
</feature>
<evidence type="ECO:0000313" key="2">
    <source>
        <dbReference type="EMBL" id="KAH6880409.1"/>
    </source>
</evidence>
<evidence type="ECO:0000313" key="3">
    <source>
        <dbReference type="Proteomes" id="UP000777438"/>
    </source>
</evidence>
<keyword evidence="3" id="KW-1185">Reference proteome</keyword>
<dbReference type="Pfam" id="PF06985">
    <property type="entry name" value="HET"/>
    <property type="match status" value="1"/>
</dbReference>
<dbReference type="EMBL" id="JAGPYM010000026">
    <property type="protein sequence ID" value="KAH6880409.1"/>
    <property type="molecule type" value="Genomic_DNA"/>
</dbReference>
<dbReference type="PANTHER" id="PTHR24148">
    <property type="entry name" value="ANKYRIN REPEAT DOMAIN-CONTAINING PROTEIN 39 HOMOLOG-RELATED"/>
    <property type="match status" value="1"/>
</dbReference>
<sequence length="722" mass="80601">MYGPLGLICKTPRSRSISSDLFRRILLSAQESTQSRTAIRSVMALAMNSVNKPLYTYRPLTGDTCTRVIELQPAQSASDPLRCGLVEIKLDNSPVYEALSYTWGPANFSHELEVDGAILKITASLYSALKAIRLQSAIRHVWADAVCIDQGNNAEKSKQIPLMSTIYRNAACVLIWLGYGDEATTESIKALGRNVQGLSAIQWNGGGSDLSANQDQFLALVRPLVDQVVGLPWFSRRWIIQEVALNPDVTVLYHDQSMSFTRLSVVVRQIVAIQQGACSPSIHSVNSIARLWQSMTFEGKGVRIEDILSEYDHFACADSRDRLFAILGLATDAPAIRTDYAKTTEEVYNEFAGAYLTANPSYEGLTWLFGQAEARRSSSRKRANNLLSWAPDWRIPISRHTATNLSMGLEHKYKTFVKAVRADSDNLTISEFLLSQSRPRHPDGRPLSPDDFMSFESSKPHDYLKVDWASDPFPQAGGWDDVVAWLEGIFGILEQRFMVPSGEAGNVHKRKRRIEPVQCALYLVKALLEAQSIDKNTGHVILPNHCTSLSWPLPNSLDEPILRYGGMEFGVNVFSFMDIFEKVVFRSHSVDRSFSVALVQAALKHQRLFVCATSGDEYDPMLLGLGSQAVEVGDRVVVANYPNENRPMVPAVRAMTYHVLPSLDNHFVYLIRKSSQRQSAWEFVGSANLTFGIQGHRNTFISHAKWLLPAEEGLLRDEIILV</sequence>
<reference evidence="2 3" key="1">
    <citation type="journal article" date="2021" name="Nat. Commun.">
        <title>Genetic determinants of endophytism in the Arabidopsis root mycobiome.</title>
        <authorList>
            <person name="Mesny F."/>
            <person name="Miyauchi S."/>
            <person name="Thiergart T."/>
            <person name="Pickel B."/>
            <person name="Atanasova L."/>
            <person name="Karlsson M."/>
            <person name="Huettel B."/>
            <person name="Barry K.W."/>
            <person name="Haridas S."/>
            <person name="Chen C."/>
            <person name="Bauer D."/>
            <person name="Andreopoulos W."/>
            <person name="Pangilinan J."/>
            <person name="LaButti K."/>
            <person name="Riley R."/>
            <person name="Lipzen A."/>
            <person name="Clum A."/>
            <person name="Drula E."/>
            <person name="Henrissat B."/>
            <person name="Kohler A."/>
            <person name="Grigoriev I.V."/>
            <person name="Martin F.M."/>
            <person name="Hacquard S."/>
        </authorList>
    </citation>
    <scope>NUCLEOTIDE SEQUENCE [LARGE SCALE GENOMIC DNA]</scope>
    <source>
        <strain evidence="2 3">MPI-CAGE-CH-0241</strain>
    </source>
</reference>
<name>A0A9P8VV95_9HYPO</name>
<comment type="caution">
    <text evidence="2">The sequence shown here is derived from an EMBL/GenBank/DDBJ whole genome shotgun (WGS) entry which is preliminary data.</text>
</comment>
<dbReference type="OrthoDB" id="3553147at2759"/>
<proteinExistence type="predicted"/>
<dbReference type="InterPro" id="IPR052895">
    <property type="entry name" value="HetReg/Transcr_Mod"/>
</dbReference>
<gene>
    <name evidence="2" type="ORF">B0T10DRAFT_551637</name>
</gene>
<dbReference type="Proteomes" id="UP000777438">
    <property type="component" value="Unassembled WGS sequence"/>
</dbReference>
<dbReference type="PANTHER" id="PTHR24148:SF64">
    <property type="entry name" value="HETEROKARYON INCOMPATIBILITY DOMAIN-CONTAINING PROTEIN"/>
    <property type="match status" value="1"/>
</dbReference>
<evidence type="ECO:0000259" key="1">
    <source>
        <dbReference type="Pfam" id="PF06985"/>
    </source>
</evidence>
<protein>
    <submittedName>
        <fullName evidence="2">Heterokaryon incompatibility protein-domain-containing protein</fullName>
    </submittedName>
</protein>
<organism evidence="2 3">
    <name type="scientific">Thelonectria olida</name>
    <dbReference type="NCBI Taxonomy" id="1576542"/>
    <lineage>
        <taxon>Eukaryota</taxon>
        <taxon>Fungi</taxon>
        <taxon>Dikarya</taxon>
        <taxon>Ascomycota</taxon>
        <taxon>Pezizomycotina</taxon>
        <taxon>Sordariomycetes</taxon>
        <taxon>Hypocreomycetidae</taxon>
        <taxon>Hypocreales</taxon>
        <taxon>Nectriaceae</taxon>
        <taxon>Thelonectria</taxon>
    </lineage>
</organism>
<accession>A0A9P8VV95</accession>
<dbReference type="AlphaFoldDB" id="A0A9P8VV95"/>
<dbReference type="InterPro" id="IPR010730">
    <property type="entry name" value="HET"/>
</dbReference>